<dbReference type="eggNOG" id="COG2885">
    <property type="taxonomic scope" value="Bacteria"/>
</dbReference>
<sequence length="1138" mass="128783">MATVRLQENTAQQATAEAPPEGRKSISEMIFIPAISEDLEDGSERSSQEVWVLDAKRYKAFKEEADKYDEAAKQLEEAKINLGKAKDEPSVASATSELETAQTRMREVLAKGMGLSDTTLTPVPQGSHEKLIECYGYVNKRTFYVSAHDIKKVSDTKTKGNRKFRFPVSFFEPTGKNKYTFKIDNYITDSTDGKADDNNREVNDAKDEEAGKDKKNVITRAYDGLKADLNKEWKLLDNSGQLKSKHLVKVIAPSIASFLTDENYDIVDAKIKMFNEAANFSFQEYEKKQKEIIKFLSYGIKEEVSKDKVEDKKEKEEPEEFTHFHWGKIQLLVHEIWRDSDSEFPSEFKNKYPRIPLKQDTRKAIIDYIEKEPLPEATYDYGGGAQFMRYTANVGGKVNFDFSKGIANASFGASTQFSLAQAGAEFNRYFPDNKGTSLEFRATVFEECFEPKLLGTGDNLFQDTAPMYAHNSSFPMPLALLNTTRQLSNIKNDSRGFKDLTSEIVIQVAGHADTTGGNSYNQNMGYRRANGVHAFFTNNNVQWLEFFKRGIWKDEERDLMELTIYMLKNHNSAAFDKVMNTKITDEGDFTSNILEKMMTAIFDYDYPPENIRSANLSSQIKGRVLLENFKIGGSLGIKKSDEALIEEYNQLLKKHLLRQVTDISEKDFRRFYIDTEMHPILTYGEEILKIPLQGRVAANRTVTLNMWGVVRDKQEVERDIKFGAARIKIHGQVSGFVGANIALSGAVELNTYKGVTQLVAKQKESDVVAKYEGDQIVPADDIHKNNPTSTVEAFDPNLTFSGEAFVGAKAEASLSAALEWQNPEKGPNFGLLASIGGLVSGSAGAGIEGEFKIGFDQESKTFQIKMKASVTWGLGGGGAWSLSIGVEQLYDFIILVYNKLEENDFNFVAIFEKATDTKGVPTESRTDVFKVYEAWMHQLWNDKEYGKAGAAALVGAGAVIAFSLLEDIDDLLRKFKEYKRDQKATKNLVNNVFLDEKYKTLRFAPPRVKGRMLYQIIEHKFWDGADILDGDLYKNCEQAAIIIIKTVNHGREWQEIIEHLAIKDPDGKEYRVYDETAKKDDPGNFLRPQEGSQFLRKLLNDIEDWNTVCNHVNKLPHLGEAWKLEPKNEKPYVPYRPY</sequence>
<dbReference type="KEGG" id="cao:Celal_3068"/>
<dbReference type="Proteomes" id="UP000008634">
    <property type="component" value="Chromosome"/>
</dbReference>
<dbReference type="SUPFAM" id="SSF103088">
    <property type="entry name" value="OmpA-like"/>
    <property type="match status" value="1"/>
</dbReference>
<evidence type="ECO:0000313" key="3">
    <source>
        <dbReference type="EMBL" id="ADV50343.1"/>
    </source>
</evidence>
<feature type="region of interest" description="Disordered" evidence="2">
    <location>
        <begin position="1"/>
        <end position="25"/>
    </location>
</feature>
<dbReference type="STRING" id="688270.Celal_3068"/>
<evidence type="ECO:0000313" key="4">
    <source>
        <dbReference type="Proteomes" id="UP000008634"/>
    </source>
</evidence>
<accession>E6XFA7</accession>
<protein>
    <submittedName>
        <fullName evidence="3">Uncharacterized protein</fullName>
    </submittedName>
</protein>
<organism evidence="3 4">
    <name type="scientific">Cellulophaga algicola (strain DSM 14237 / IC166 / ACAM 630)</name>
    <dbReference type="NCBI Taxonomy" id="688270"/>
    <lineage>
        <taxon>Bacteria</taxon>
        <taxon>Pseudomonadati</taxon>
        <taxon>Bacteroidota</taxon>
        <taxon>Flavobacteriia</taxon>
        <taxon>Flavobacteriales</taxon>
        <taxon>Flavobacteriaceae</taxon>
        <taxon>Cellulophaga</taxon>
    </lineage>
</organism>
<gene>
    <name evidence="3" type="ordered locus">Celal_3068</name>
</gene>
<dbReference type="HOGENOM" id="CLU_278081_0_0_10"/>
<dbReference type="InterPro" id="IPR036737">
    <property type="entry name" value="OmpA-like_sf"/>
</dbReference>
<keyword evidence="4" id="KW-1185">Reference proteome</keyword>
<proteinExistence type="predicted"/>
<reference evidence="3 4" key="1">
    <citation type="journal article" date="2010" name="Stand. Genomic Sci.">
        <title>Complete genome sequence of Cellulophaga algicola type strain (IC166).</title>
        <authorList>
            <person name="Abt B."/>
            <person name="Lu M."/>
            <person name="Misra M."/>
            <person name="Han C."/>
            <person name="Nolan M."/>
            <person name="Lucas S."/>
            <person name="Hammon N."/>
            <person name="Deshpande S."/>
            <person name="Cheng J.F."/>
            <person name="Tapia R."/>
            <person name="Goodwin L."/>
            <person name="Pitluck S."/>
            <person name="Liolios K."/>
            <person name="Pagani I."/>
            <person name="Ivanova N."/>
            <person name="Mavromatis K."/>
            <person name="Ovchinikova G."/>
            <person name="Pati A."/>
            <person name="Chen A."/>
            <person name="Palaniappan K."/>
            <person name="Land M."/>
            <person name="Hauser L."/>
            <person name="Chang Y.J."/>
            <person name="Jeffries C.D."/>
            <person name="Detter J.C."/>
            <person name="Brambilla E."/>
            <person name="Rohde M."/>
            <person name="Tindall B.J."/>
            <person name="Goker M."/>
            <person name="Woyke T."/>
            <person name="Bristow J."/>
            <person name="Eisen J.A."/>
            <person name="Markowitz V."/>
            <person name="Hugenholtz P."/>
            <person name="Kyrpides N.C."/>
            <person name="Klenk H.P."/>
            <person name="Lapidus A."/>
        </authorList>
    </citation>
    <scope>NUCLEOTIDE SEQUENCE [LARGE SCALE GENOMIC DNA]</scope>
    <source>
        <strain evidence="4">DSM 14237 / IC166 / ACAM 630</strain>
    </source>
</reference>
<evidence type="ECO:0000256" key="2">
    <source>
        <dbReference type="SAM" id="MobiDB-lite"/>
    </source>
</evidence>
<dbReference type="RefSeq" id="WP_013551806.1">
    <property type="nucleotide sequence ID" value="NC_014934.1"/>
</dbReference>
<feature type="coiled-coil region" evidence="1">
    <location>
        <begin position="58"/>
        <end position="111"/>
    </location>
</feature>
<dbReference type="AlphaFoldDB" id="E6XFA7"/>
<dbReference type="Gene3D" id="3.30.1330.60">
    <property type="entry name" value="OmpA-like domain"/>
    <property type="match status" value="1"/>
</dbReference>
<keyword evidence="1" id="KW-0175">Coiled coil</keyword>
<dbReference type="OrthoDB" id="7796826at2"/>
<dbReference type="EMBL" id="CP002453">
    <property type="protein sequence ID" value="ADV50343.1"/>
    <property type="molecule type" value="Genomic_DNA"/>
</dbReference>
<feature type="compositionally biased region" description="Low complexity" evidence="2">
    <location>
        <begin position="10"/>
        <end position="19"/>
    </location>
</feature>
<evidence type="ECO:0000256" key="1">
    <source>
        <dbReference type="SAM" id="Coils"/>
    </source>
</evidence>
<name>E6XFA7_CELAD</name>